<dbReference type="EMBL" id="MDYM01000013">
    <property type="protein sequence ID" value="OQD62190.1"/>
    <property type="molecule type" value="Genomic_DNA"/>
</dbReference>
<gene>
    <name evidence="2" type="ORF">PENPOL_c013G07918</name>
</gene>
<evidence type="ECO:0000313" key="2">
    <source>
        <dbReference type="EMBL" id="OQD62190.1"/>
    </source>
</evidence>
<sequence length="23" mass="2603">MPQAYRQNGYLGRPGTFGTYPDL</sequence>
<organism evidence="2 3">
    <name type="scientific">Penicillium polonicum</name>
    <dbReference type="NCBI Taxonomy" id="60169"/>
    <lineage>
        <taxon>Eukaryota</taxon>
        <taxon>Fungi</taxon>
        <taxon>Dikarya</taxon>
        <taxon>Ascomycota</taxon>
        <taxon>Pezizomycotina</taxon>
        <taxon>Eurotiomycetes</taxon>
        <taxon>Eurotiomycetidae</taxon>
        <taxon>Eurotiales</taxon>
        <taxon>Aspergillaceae</taxon>
        <taxon>Penicillium</taxon>
    </lineage>
</organism>
<evidence type="ECO:0000256" key="1">
    <source>
        <dbReference type="SAM" id="MobiDB-lite"/>
    </source>
</evidence>
<dbReference type="Proteomes" id="UP000191408">
    <property type="component" value="Unassembled WGS sequence"/>
</dbReference>
<comment type="caution">
    <text evidence="2">The sequence shown here is derived from an EMBL/GenBank/DDBJ whole genome shotgun (WGS) entry which is preliminary data.</text>
</comment>
<keyword evidence="3" id="KW-1185">Reference proteome</keyword>
<name>A0A1V6NBT4_PENPO</name>
<reference evidence="3" key="1">
    <citation type="journal article" date="2017" name="Nat. Microbiol.">
        <title>Global analysis of biosynthetic gene clusters reveals vast potential of secondary metabolite production in Penicillium species.</title>
        <authorList>
            <person name="Nielsen J.C."/>
            <person name="Grijseels S."/>
            <person name="Prigent S."/>
            <person name="Ji B."/>
            <person name="Dainat J."/>
            <person name="Nielsen K.F."/>
            <person name="Frisvad J.C."/>
            <person name="Workman M."/>
            <person name="Nielsen J."/>
        </authorList>
    </citation>
    <scope>NUCLEOTIDE SEQUENCE [LARGE SCALE GENOMIC DNA]</scope>
    <source>
        <strain evidence="3">IBT 4502</strain>
    </source>
</reference>
<evidence type="ECO:0000313" key="3">
    <source>
        <dbReference type="Proteomes" id="UP000191408"/>
    </source>
</evidence>
<proteinExistence type="predicted"/>
<feature type="region of interest" description="Disordered" evidence="1">
    <location>
        <begin position="1"/>
        <end position="23"/>
    </location>
</feature>
<accession>A0A1V6NBT4</accession>
<protein>
    <submittedName>
        <fullName evidence="2">Uncharacterized protein</fullName>
    </submittedName>
</protein>
<dbReference type="AlphaFoldDB" id="A0A1V6NBT4"/>